<dbReference type="EMBL" id="CADCVG010000041">
    <property type="protein sequence ID" value="CAA9451111.1"/>
    <property type="molecule type" value="Genomic_DNA"/>
</dbReference>
<name>A0A6J4QZK8_9ACTN</name>
<evidence type="ECO:0000259" key="8">
    <source>
        <dbReference type="PROSITE" id="PS51831"/>
    </source>
</evidence>
<dbReference type="PANTHER" id="PTHR35795:SF1">
    <property type="entry name" value="BIS(5'-NUCLEOSYL)-TETRAPHOSPHATASE, SYMMETRICAL"/>
    <property type="match status" value="1"/>
</dbReference>
<reference evidence="9" key="1">
    <citation type="submission" date="2020-02" db="EMBL/GenBank/DDBJ databases">
        <authorList>
            <person name="Meier V. D."/>
        </authorList>
    </citation>
    <scope>NUCLEOTIDE SEQUENCE</scope>
    <source>
        <strain evidence="9">AVDCRST_MAG14</strain>
    </source>
</reference>
<feature type="region of interest" description="Disordered" evidence="7">
    <location>
        <begin position="166"/>
        <end position="200"/>
    </location>
</feature>
<dbReference type="InterPro" id="IPR006674">
    <property type="entry name" value="HD_domain"/>
</dbReference>
<evidence type="ECO:0000313" key="9">
    <source>
        <dbReference type="EMBL" id="CAA9451111.1"/>
    </source>
</evidence>
<dbReference type="GO" id="GO:0046872">
    <property type="term" value="F:metal ion binding"/>
    <property type="evidence" value="ECO:0007669"/>
    <property type="project" value="UniProtKB-KW"/>
</dbReference>
<evidence type="ECO:0000256" key="2">
    <source>
        <dbReference type="ARBA" id="ARBA00022723"/>
    </source>
</evidence>
<evidence type="ECO:0000256" key="1">
    <source>
        <dbReference type="ARBA" id="ARBA00012506"/>
    </source>
</evidence>
<proteinExistence type="predicted"/>
<dbReference type="PROSITE" id="PS51831">
    <property type="entry name" value="HD"/>
    <property type="match status" value="1"/>
</dbReference>
<dbReference type="InterPro" id="IPR005249">
    <property type="entry name" value="YqeK"/>
</dbReference>
<keyword evidence="2" id="KW-0479">Metal-binding</keyword>
<evidence type="ECO:0000256" key="6">
    <source>
        <dbReference type="ARBA" id="ARBA00049417"/>
    </source>
</evidence>
<evidence type="ECO:0000256" key="4">
    <source>
        <dbReference type="ARBA" id="ARBA00022801"/>
    </source>
</evidence>
<dbReference type="PANTHER" id="PTHR35795">
    <property type="entry name" value="SLR1885 PROTEIN"/>
    <property type="match status" value="1"/>
</dbReference>
<dbReference type="SUPFAM" id="SSF109604">
    <property type="entry name" value="HD-domain/PDEase-like"/>
    <property type="match status" value="1"/>
</dbReference>
<dbReference type="GO" id="GO:0000166">
    <property type="term" value="F:nucleotide binding"/>
    <property type="evidence" value="ECO:0007669"/>
    <property type="project" value="UniProtKB-KW"/>
</dbReference>
<evidence type="ECO:0000256" key="3">
    <source>
        <dbReference type="ARBA" id="ARBA00022741"/>
    </source>
</evidence>
<keyword evidence="4" id="KW-0378">Hydrolase</keyword>
<gene>
    <name evidence="9" type="ORF">AVDCRST_MAG14-944</name>
</gene>
<dbReference type="SMART" id="SM00471">
    <property type="entry name" value="HDc"/>
    <property type="match status" value="1"/>
</dbReference>
<protein>
    <recommendedName>
        <fullName evidence="1">bis(5'-nucleosyl)-tetraphosphatase (symmetrical)</fullName>
        <ecNumber evidence="1">3.6.1.41</ecNumber>
    </recommendedName>
</protein>
<evidence type="ECO:0000256" key="5">
    <source>
        <dbReference type="ARBA" id="ARBA00023004"/>
    </source>
</evidence>
<sequence>MMNHSLLETAENYARERLSDKRHAHTLRVADTAERLAGIHNLDPGRARLAALLHDSARETGKEEMLRIAGETGIQTNDLERERPMLLHGPVAAKLAREELGVEDDEVLDAVRAHTTGEPGMGPLALALYVADKIEPDRDQPGVEILRKLALKDLRKAATVALDRSISHNEERGRPTHPKSYEALEWLEGRGGERSGERGV</sequence>
<dbReference type="InterPro" id="IPR003607">
    <property type="entry name" value="HD/PDEase_dom"/>
</dbReference>
<accession>A0A6J4QZK8</accession>
<dbReference type="Gene3D" id="1.10.3210.10">
    <property type="entry name" value="Hypothetical protein af1432"/>
    <property type="match status" value="1"/>
</dbReference>
<feature type="domain" description="HD" evidence="8">
    <location>
        <begin position="22"/>
        <end position="137"/>
    </location>
</feature>
<dbReference type="CDD" id="cd00077">
    <property type="entry name" value="HDc"/>
    <property type="match status" value="1"/>
</dbReference>
<dbReference type="AlphaFoldDB" id="A0A6J4QZK8"/>
<dbReference type="NCBIfam" id="TIGR00488">
    <property type="entry name" value="bis(5'-nucleosyl)-tetraphosphatase (symmetrical) YqeK"/>
    <property type="match status" value="1"/>
</dbReference>
<keyword evidence="5" id="KW-0408">Iron</keyword>
<dbReference type="GO" id="GO:0008803">
    <property type="term" value="F:bis(5'-nucleosyl)-tetraphosphatase (symmetrical) activity"/>
    <property type="evidence" value="ECO:0007669"/>
    <property type="project" value="UniProtKB-EC"/>
</dbReference>
<dbReference type="InterPro" id="IPR051094">
    <property type="entry name" value="Diverse_Catalytic_Enzymes"/>
</dbReference>
<evidence type="ECO:0000256" key="7">
    <source>
        <dbReference type="SAM" id="MobiDB-lite"/>
    </source>
</evidence>
<organism evidence="9">
    <name type="scientific">uncultured Rubrobacteraceae bacterium</name>
    <dbReference type="NCBI Taxonomy" id="349277"/>
    <lineage>
        <taxon>Bacteria</taxon>
        <taxon>Bacillati</taxon>
        <taxon>Actinomycetota</taxon>
        <taxon>Rubrobacteria</taxon>
        <taxon>Rubrobacterales</taxon>
        <taxon>Rubrobacteraceae</taxon>
        <taxon>environmental samples</taxon>
    </lineage>
</organism>
<dbReference type="Pfam" id="PF01966">
    <property type="entry name" value="HD"/>
    <property type="match status" value="1"/>
</dbReference>
<keyword evidence="3" id="KW-0547">Nucleotide-binding</keyword>
<dbReference type="EC" id="3.6.1.41" evidence="1"/>
<comment type="catalytic activity">
    <reaction evidence="6">
        <text>P(1),P(4)-bis(5'-adenosyl) tetraphosphate + H2O = 2 ADP + 2 H(+)</text>
        <dbReference type="Rhea" id="RHEA:24252"/>
        <dbReference type="ChEBI" id="CHEBI:15377"/>
        <dbReference type="ChEBI" id="CHEBI:15378"/>
        <dbReference type="ChEBI" id="CHEBI:58141"/>
        <dbReference type="ChEBI" id="CHEBI:456216"/>
        <dbReference type="EC" id="3.6.1.41"/>
    </reaction>
</comment>